<reference evidence="2" key="2">
    <citation type="submission" date="2021-04" db="EMBL/GenBank/DDBJ databases">
        <authorList>
            <person name="Gilroy R."/>
        </authorList>
    </citation>
    <scope>NUCLEOTIDE SEQUENCE</scope>
    <source>
        <strain evidence="2">ChiHjej13B12-4958</strain>
    </source>
</reference>
<protein>
    <submittedName>
        <fullName evidence="2">WD40 repeat domain-containing protein</fullName>
    </submittedName>
</protein>
<sequence>MTPTAAALAAVAAVSTVALAGCGSESDDVEGDEEGVVGVVATPSDSPEATNPVGEVSQGEPVTGLVRASLNNSGTADSDAEGEPVPVASLENGNLVIGSLADLADVAGGDAETVAVGEDCTTISGTVDGVVLGCGSTVRIFDNEGTETSSVDAPGPVTSATQSPSGTLLVSVEDSDKSYWLDTDGEEIRSETMTATADGVTLVGNTRNSDDDGAPEWRAALIDAAQSSVTDLGIDDQERKAALRIGQGVGTVSAGIDPDGVLVASDPRQGQALVYTLTDVIRHTQSVPTGDGTWAVLWDSARELMWVSTTGDNTLTAYDLSSGTPESVGDVSTSADVRHIIDDGSGDLLLITADGSRELIPADDLPRKD</sequence>
<dbReference type="AlphaFoldDB" id="A0A9D2QBL0"/>
<proteinExistence type="predicted"/>
<accession>A0A9D2QBL0</accession>
<gene>
    <name evidence="2" type="ORF">H9751_02980</name>
</gene>
<keyword evidence="1" id="KW-0732">Signal</keyword>
<dbReference type="Proteomes" id="UP000823858">
    <property type="component" value="Unassembled WGS sequence"/>
</dbReference>
<dbReference type="Gene3D" id="2.130.10.10">
    <property type="entry name" value="YVTN repeat-like/Quinoprotein amine dehydrogenase"/>
    <property type="match status" value="1"/>
</dbReference>
<name>A0A9D2QBL0_9CORY</name>
<dbReference type="InterPro" id="IPR015943">
    <property type="entry name" value="WD40/YVTN_repeat-like_dom_sf"/>
</dbReference>
<evidence type="ECO:0000256" key="1">
    <source>
        <dbReference type="SAM" id="SignalP"/>
    </source>
</evidence>
<evidence type="ECO:0000313" key="2">
    <source>
        <dbReference type="EMBL" id="HJC84511.1"/>
    </source>
</evidence>
<comment type="caution">
    <text evidence="2">The sequence shown here is derived from an EMBL/GenBank/DDBJ whole genome shotgun (WGS) entry which is preliminary data.</text>
</comment>
<feature type="signal peptide" evidence="1">
    <location>
        <begin position="1"/>
        <end position="20"/>
    </location>
</feature>
<feature type="chain" id="PRO_5039588058" evidence="1">
    <location>
        <begin position="21"/>
        <end position="369"/>
    </location>
</feature>
<dbReference type="EMBL" id="DWVP01000004">
    <property type="protein sequence ID" value="HJC84511.1"/>
    <property type="molecule type" value="Genomic_DNA"/>
</dbReference>
<reference evidence="2" key="1">
    <citation type="journal article" date="2021" name="PeerJ">
        <title>Extensive microbial diversity within the chicken gut microbiome revealed by metagenomics and culture.</title>
        <authorList>
            <person name="Gilroy R."/>
            <person name="Ravi A."/>
            <person name="Getino M."/>
            <person name="Pursley I."/>
            <person name="Horton D.L."/>
            <person name="Alikhan N.F."/>
            <person name="Baker D."/>
            <person name="Gharbi K."/>
            <person name="Hall N."/>
            <person name="Watson M."/>
            <person name="Adriaenssens E.M."/>
            <person name="Foster-Nyarko E."/>
            <person name="Jarju S."/>
            <person name="Secka A."/>
            <person name="Antonio M."/>
            <person name="Oren A."/>
            <person name="Chaudhuri R.R."/>
            <person name="La Ragione R."/>
            <person name="Hildebrand F."/>
            <person name="Pallen M.J."/>
        </authorList>
    </citation>
    <scope>NUCLEOTIDE SEQUENCE</scope>
    <source>
        <strain evidence="2">ChiHjej13B12-4958</strain>
    </source>
</reference>
<dbReference type="SUPFAM" id="SSF63829">
    <property type="entry name" value="Calcium-dependent phosphotriesterase"/>
    <property type="match status" value="1"/>
</dbReference>
<evidence type="ECO:0000313" key="3">
    <source>
        <dbReference type="Proteomes" id="UP000823858"/>
    </source>
</evidence>
<organism evidence="2 3">
    <name type="scientific">Candidatus Corynebacterium faecigallinarum</name>
    <dbReference type="NCBI Taxonomy" id="2838528"/>
    <lineage>
        <taxon>Bacteria</taxon>
        <taxon>Bacillati</taxon>
        <taxon>Actinomycetota</taxon>
        <taxon>Actinomycetes</taxon>
        <taxon>Mycobacteriales</taxon>
        <taxon>Corynebacteriaceae</taxon>
        <taxon>Corynebacterium</taxon>
    </lineage>
</organism>